<keyword evidence="1" id="KW-0805">Transcription regulation</keyword>
<dbReference type="InterPro" id="IPR029016">
    <property type="entry name" value="GAF-like_dom_sf"/>
</dbReference>
<evidence type="ECO:0000259" key="4">
    <source>
        <dbReference type="PROSITE" id="PS50043"/>
    </source>
</evidence>
<dbReference type="PANTHER" id="PTHR44688">
    <property type="entry name" value="DNA-BINDING TRANSCRIPTIONAL ACTIVATOR DEVR_DOSR"/>
    <property type="match status" value="1"/>
</dbReference>
<sequence>MGAELRAVRGKLDVGLTFGGRVTDGTLRISELQGARTGGLRGLDVPAGSGLGGKVLDELWPRLISDYATARTITHQFDREVLTEGIRSVVAVPVVMSGVPRAVLYSAVRGDAPLGARAIEVMTAAAKRLAEEFRVQDEVDRRMRLLGADQEQPAGDPAAVEELRVTYGELRDLAATTDDPAMRARLRSLCDRLHDRSGGSGIALSERETDVLAQIALGCSNTDTADRLGLKPETVKSYLRNAMQKLNARTRHQAVVNARRQGLLP</sequence>
<dbReference type="Gene3D" id="3.30.450.40">
    <property type="match status" value="1"/>
</dbReference>
<protein>
    <submittedName>
        <fullName evidence="5">LuxR C-terminal-related transcriptional regulator</fullName>
    </submittedName>
</protein>
<evidence type="ECO:0000256" key="1">
    <source>
        <dbReference type="ARBA" id="ARBA00023015"/>
    </source>
</evidence>
<dbReference type="EMBL" id="BAAARA010000025">
    <property type="protein sequence ID" value="GAA2363838.1"/>
    <property type="molecule type" value="Genomic_DNA"/>
</dbReference>
<organism evidence="5 6">
    <name type="scientific">Saccharopolyspora halophila</name>
    <dbReference type="NCBI Taxonomy" id="405551"/>
    <lineage>
        <taxon>Bacteria</taxon>
        <taxon>Bacillati</taxon>
        <taxon>Actinomycetota</taxon>
        <taxon>Actinomycetes</taxon>
        <taxon>Pseudonocardiales</taxon>
        <taxon>Pseudonocardiaceae</taxon>
        <taxon>Saccharopolyspora</taxon>
    </lineage>
</organism>
<keyword evidence="3" id="KW-0804">Transcription</keyword>
<dbReference type="InterPro" id="IPR000792">
    <property type="entry name" value="Tscrpt_reg_LuxR_C"/>
</dbReference>
<proteinExistence type="predicted"/>
<dbReference type="SUPFAM" id="SSF55781">
    <property type="entry name" value="GAF domain-like"/>
    <property type="match status" value="1"/>
</dbReference>
<dbReference type="PROSITE" id="PS50043">
    <property type="entry name" value="HTH_LUXR_2"/>
    <property type="match status" value="1"/>
</dbReference>
<keyword evidence="6" id="KW-1185">Reference proteome</keyword>
<dbReference type="PANTHER" id="PTHR44688:SF16">
    <property type="entry name" value="DNA-BINDING TRANSCRIPTIONAL ACTIVATOR DEVR_DOSR"/>
    <property type="match status" value="1"/>
</dbReference>
<keyword evidence="2" id="KW-0238">DNA-binding</keyword>
<evidence type="ECO:0000256" key="2">
    <source>
        <dbReference type="ARBA" id="ARBA00023125"/>
    </source>
</evidence>
<name>A0ABN3GY01_9PSEU</name>
<dbReference type="SUPFAM" id="SSF46894">
    <property type="entry name" value="C-terminal effector domain of the bipartite response regulators"/>
    <property type="match status" value="1"/>
</dbReference>
<gene>
    <name evidence="5" type="ORF">GCM10009854_49460</name>
</gene>
<comment type="caution">
    <text evidence="5">The sequence shown here is derived from an EMBL/GenBank/DDBJ whole genome shotgun (WGS) entry which is preliminary data.</text>
</comment>
<evidence type="ECO:0000313" key="5">
    <source>
        <dbReference type="EMBL" id="GAA2363838.1"/>
    </source>
</evidence>
<dbReference type="Proteomes" id="UP001501218">
    <property type="component" value="Unassembled WGS sequence"/>
</dbReference>
<evidence type="ECO:0000256" key="3">
    <source>
        <dbReference type="ARBA" id="ARBA00023163"/>
    </source>
</evidence>
<dbReference type="CDD" id="cd06170">
    <property type="entry name" value="LuxR_C_like"/>
    <property type="match status" value="1"/>
</dbReference>
<evidence type="ECO:0000313" key="6">
    <source>
        <dbReference type="Proteomes" id="UP001501218"/>
    </source>
</evidence>
<dbReference type="Pfam" id="PF00196">
    <property type="entry name" value="GerE"/>
    <property type="match status" value="1"/>
</dbReference>
<dbReference type="PRINTS" id="PR00038">
    <property type="entry name" value="HTHLUXR"/>
</dbReference>
<accession>A0ABN3GY01</accession>
<dbReference type="InterPro" id="IPR036388">
    <property type="entry name" value="WH-like_DNA-bd_sf"/>
</dbReference>
<dbReference type="InterPro" id="IPR016032">
    <property type="entry name" value="Sig_transdc_resp-reg_C-effctor"/>
</dbReference>
<feature type="domain" description="HTH luxR-type" evidence="4">
    <location>
        <begin position="197"/>
        <end position="262"/>
    </location>
</feature>
<reference evidence="5 6" key="1">
    <citation type="journal article" date="2019" name="Int. J. Syst. Evol. Microbiol.">
        <title>The Global Catalogue of Microorganisms (GCM) 10K type strain sequencing project: providing services to taxonomists for standard genome sequencing and annotation.</title>
        <authorList>
            <consortium name="The Broad Institute Genomics Platform"/>
            <consortium name="The Broad Institute Genome Sequencing Center for Infectious Disease"/>
            <person name="Wu L."/>
            <person name="Ma J."/>
        </authorList>
    </citation>
    <scope>NUCLEOTIDE SEQUENCE [LARGE SCALE GENOMIC DNA]</scope>
    <source>
        <strain evidence="5 6">JCM 16221</strain>
    </source>
</reference>
<dbReference type="SMART" id="SM00421">
    <property type="entry name" value="HTH_LUXR"/>
    <property type="match status" value="1"/>
</dbReference>
<dbReference type="Gene3D" id="1.10.10.10">
    <property type="entry name" value="Winged helix-like DNA-binding domain superfamily/Winged helix DNA-binding domain"/>
    <property type="match status" value="1"/>
</dbReference>